<proteinExistence type="predicted"/>
<evidence type="ECO:0000313" key="1">
    <source>
        <dbReference type="EMBL" id="WLJ26350.1"/>
    </source>
</evidence>
<name>A0AA50A796_9VIRU</name>
<reference evidence="1" key="1">
    <citation type="submission" date="2023-04" db="EMBL/GenBank/DDBJ databases">
        <title>The human skin virome in hidradenitis suppurativa patients.</title>
        <authorList>
            <person name="Jansen D."/>
        </authorList>
    </citation>
    <scope>NUCLEOTIDE SEQUENCE</scope>
    <source>
        <strain evidence="1">VC4_HSPhageD</strain>
    </source>
</reference>
<sequence length="127" mass="15399">MKVSDLDSIYKFLTRIKDERMEYDLAYKWLRNYQMLTDPIGAYEEQLNRLNDECKSGEKLDNGGYKLKEDKIEYYQEQLKKLYDTEINIDFIKVNRDNLKTLQLSMNDVDVLERFFIIKENEESEEE</sequence>
<dbReference type="EMBL" id="OQ890325">
    <property type="protein sequence ID" value="WLJ26350.1"/>
    <property type="molecule type" value="Genomic_DNA"/>
</dbReference>
<accession>A0AA50A796</accession>
<organism evidence="1">
    <name type="scientific">Firmicutes phage HS19</name>
    <dbReference type="NCBI Taxonomy" id="3056397"/>
    <lineage>
        <taxon>Viruses</taxon>
    </lineage>
</organism>
<protein>
    <submittedName>
        <fullName evidence="1">Uncharacterized protein</fullName>
    </submittedName>
</protein>